<evidence type="ECO:0000256" key="6">
    <source>
        <dbReference type="PIRNR" id="PIRNR000535"/>
    </source>
</evidence>
<evidence type="ECO:0000313" key="8">
    <source>
        <dbReference type="EMBL" id="MBL0419006.1"/>
    </source>
</evidence>
<dbReference type="GO" id="GO:0005829">
    <property type="term" value="C:cytosol"/>
    <property type="evidence" value="ECO:0007669"/>
    <property type="project" value="TreeGrafter"/>
</dbReference>
<dbReference type="Gene3D" id="3.40.1190.20">
    <property type="match status" value="1"/>
</dbReference>
<dbReference type="InterPro" id="IPR002173">
    <property type="entry name" value="Carboh/pur_kinase_PfkB_CS"/>
</dbReference>
<name>A0A936ZMN7_9BURK</name>
<keyword evidence="4" id="KW-0418">Kinase</keyword>
<protein>
    <recommendedName>
        <fullName evidence="6">Phosphofructokinase</fullName>
    </recommendedName>
</protein>
<dbReference type="PANTHER" id="PTHR46566">
    <property type="entry name" value="1-PHOSPHOFRUCTOKINASE-RELATED"/>
    <property type="match status" value="1"/>
</dbReference>
<dbReference type="GO" id="GO:0003872">
    <property type="term" value="F:6-phosphofructokinase activity"/>
    <property type="evidence" value="ECO:0007669"/>
    <property type="project" value="TreeGrafter"/>
</dbReference>
<evidence type="ECO:0000313" key="9">
    <source>
        <dbReference type="Proteomes" id="UP000613011"/>
    </source>
</evidence>
<dbReference type="Pfam" id="PF00294">
    <property type="entry name" value="PfkB"/>
    <property type="match status" value="1"/>
</dbReference>
<dbReference type="RefSeq" id="WP_201682066.1">
    <property type="nucleotide sequence ID" value="NZ_JAEQNA010000001.1"/>
</dbReference>
<keyword evidence="5" id="KW-0067">ATP-binding</keyword>
<dbReference type="PROSITE" id="PS00584">
    <property type="entry name" value="PFKB_KINASES_2"/>
    <property type="match status" value="1"/>
</dbReference>
<evidence type="ECO:0000256" key="1">
    <source>
        <dbReference type="ARBA" id="ARBA00010688"/>
    </source>
</evidence>
<proteinExistence type="inferred from homology"/>
<evidence type="ECO:0000256" key="3">
    <source>
        <dbReference type="ARBA" id="ARBA00022741"/>
    </source>
</evidence>
<dbReference type="GO" id="GO:0005524">
    <property type="term" value="F:ATP binding"/>
    <property type="evidence" value="ECO:0007669"/>
    <property type="project" value="UniProtKB-KW"/>
</dbReference>
<dbReference type="AlphaFoldDB" id="A0A936ZMN7"/>
<keyword evidence="3" id="KW-0547">Nucleotide-binding</keyword>
<feature type="domain" description="Carbohydrate kinase PfkB" evidence="7">
    <location>
        <begin position="12"/>
        <end position="297"/>
    </location>
</feature>
<sequence length="313" mass="32148">MTLLTFTPNPAVDLATRTPRIEPTHKLRCTAAQVHPGGGGINVARVIARLGGTATAVYPAGGPAGERLQQLVAAEGVHARVVRIAGETRENFSVLDEGSGDEYRFVLPGPTLSGREWLACLEHVAAAVPDSGWVVASGSLPLGVASDGYAQLAGLLAPHGAHLVLDASGPSLASALQAGVHLVKPSLRELQELTGHALPDTPSRLAACRGLIERGQARWVALSMGAEGALLVGAGGAWKADAVPVTVASTIGAGDSFLAGLVWVLSREDHPEEALRFAMAAAAAALLQPGTALCDPAQVQRLLPQVRVEAVAF</sequence>
<comment type="caution">
    <text evidence="8">The sequence shown here is derived from an EMBL/GenBank/DDBJ whole genome shotgun (WGS) entry which is preliminary data.</text>
</comment>
<dbReference type="NCBIfam" id="TIGR03168">
    <property type="entry name" value="1-PFK"/>
    <property type="match status" value="1"/>
</dbReference>
<reference evidence="8" key="1">
    <citation type="submission" date="2021-01" db="EMBL/GenBank/DDBJ databases">
        <title>Ramlibacter sp. strain AW1 16S ribosomal RNA gene Genome sequencing and assembly.</title>
        <authorList>
            <person name="Kang M."/>
        </authorList>
    </citation>
    <scope>NUCLEOTIDE SEQUENCE</scope>
    <source>
        <strain evidence="8">AW1</strain>
    </source>
</reference>
<keyword evidence="9" id="KW-1185">Reference proteome</keyword>
<dbReference type="PIRSF" id="PIRSF000535">
    <property type="entry name" value="1PFK/6PFK/LacC"/>
    <property type="match status" value="1"/>
</dbReference>
<dbReference type="Proteomes" id="UP000613011">
    <property type="component" value="Unassembled WGS sequence"/>
</dbReference>
<organism evidence="8 9">
    <name type="scientific">Ramlibacter aurantiacus</name>
    <dbReference type="NCBI Taxonomy" id="2801330"/>
    <lineage>
        <taxon>Bacteria</taxon>
        <taxon>Pseudomonadati</taxon>
        <taxon>Pseudomonadota</taxon>
        <taxon>Betaproteobacteria</taxon>
        <taxon>Burkholderiales</taxon>
        <taxon>Comamonadaceae</taxon>
        <taxon>Ramlibacter</taxon>
    </lineage>
</organism>
<dbReference type="InterPro" id="IPR029056">
    <property type="entry name" value="Ribokinase-like"/>
</dbReference>
<comment type="similarity">
    <text evidence="1 6">Belongs to the carbohydrate kinase PfkB family.</text>
</comment>
<dbReference type="EMBL" id="JAEQNA010000001">
    <property type="protein sequence ID" value="MBL0419006.1"/>
    <property type="molecule type" value="Genomic_DNA"/>
</dbReference>
<gene>
    <name evidence="8" type="ORF">JI739_01480</name>
</gene>
<evidence type="ECO:0000256" key="2">
    <source>
        <dbReference type="ARBA" id="ARBA00022679"/>
    </source>
</evidence>
<keyword evidence="2 6" id="KW-0808">Transferase</keyword>
<accession>A0A936ZMN7</accession>
<dbReference type="InterPro" id="IPR011611">
    <property type="entry name" value="PfkB_dom"/>
</dbReference>
<dbReference type="FunFam" id="3.40.1190.20:FF:000001">
    <property type="entry name" value="Phosphofructokinase"/>
    <property type="match status" value="1"/>
</dbReference>
<dbReference type="PANTHER" id="PTHR46566:SF2">
    <property type="entry name" value="ATP-DEPENDENT 6-PHOSPHOFRUCTOKINASE ISOZYME 2"/>
    <property type="match status" value="1"/>
</dbReference>
<dbReference type="CDD" id="cd01164">
    <property type="entry name" value="FruK_PfkB_like"/>
    <property type="match status" value="1"/>
</dbReference>
<dbReference type="PROSITE" id="PS00583">
    <property type="entry name" value="PFKB_KINASES_1"/>
    <property type="match status" value="1"/>
</dbReference>
<evidence type="ECO:0000256" key="5">
    <source>
        <dbReference type="ARBA" id="ARBA00022840"/>
    </source>
</evidence>
<evidence type="ECO:0000256" key="4">
    <source>
        <dbReference type="ARBA" id="ARBA00022777"/>
    </source>
</evidence>
<evidence type="ECO:0000259" key="7">
    <source>
        <dbReference type="Pfam" id="PF00294"/>
    </source>
</evidence>
<dbReference type="SUPFAM" id="SSF53613">
    <property type="entry name" value="Ribokinase-like"/>
    <property type="match status" value="1"/>
</dbReference>
<dbReference type="InterPro" id="IPR017583">
    <property type="entry name" value="Tagatose/fructose_Pkinase"/>
</dbReference>